<proteinExistence type="inferred from homology"/>
<dbReference type="GeneID" id="106511586"/>
<dbReference type="SMART" id="SM00413">
    <property type="entry name" value="ETS"/>
    <property type="match status" value="1"/>
</dbReference>
<dbReference type="KEGG" id="alim:106511586"/>
<dbReference type="AlphaFoldDB" id="A0A2I4AJY4"/>
<protein>
    <submittedName>
        <fullName evidence="13">ETS-related transcription factor Elf-2</fullName>
    </submittedName>
</protein>
<dbReference type="InterPro" id="IPR036388">
    <property type="entry name" value="WH-like_DNA-bd_sf"/>
</dbReference>
<evidence type="ECO:0000256" key="10">
    <source>
        <dbReference type="SAM" id="MobiDB-lite"/>
    </source>
</evidence>
<keyword evidence="6" id="KW-0010">Activator</keyword>
<dbReference type="InterPro" id="IPR036390">
    <property type="entry name" value="WH_DNA-bd_sf"/>
</dbReference>
<reference evidence="13" key="1">
    <citation type="submission" date="2025-08" db="UniProtKB">
        <authorList>
            <consortium name="RefSeq"/>
        </authorList>
    </citation>
    <scope>IDENTIFICATION</scope>
</reference>
<sequence>MMETVVEVSTECGSIEEESFPIVPDCEPAAKKKRGGGRRPKTQQPASNGSYDLGMKKRPREGKGNTTYLWEFLLELLQDKNTCPRYIKWMQREKGIFKLVDSKAVSRLWGKHKNKPDMNYETMGRALRYYYQRGILAKVEGQRLAYQFKEMPKNIRVIDDEEEDEVVEEREGLVSSQHPVHQQGPVSLCTTAQPKHTYVTVIPNNAAARPIRTMPVVMTNPLGQVTLNSSPILTTTTGVPVGVANASSSAPPKLVIQAL</sequence>
<keyword evidence="4" id="KW-0805">Transcription regulation</keyword>
<comment type="similarity">
    <text evidence="2 9">Belongs to the ETS family.</text>
</comment>
<dbReference type="Proteomes" id="UP000192220">
    <property type="component" value="Unplaced"/>
</dbReference>
<evidence type="ECO:0000256" key="9">
    <source>
        <dbReference type="RuleBase" id="RU004019"/>
    </source>
</evidence>
<dbReference type="GO" id="GO:0043565">
    <property type="term" value="F:sequence-specific DNA binding"/>
    <property type="evidence" value="ECO:0007669"/>
    <property type="project" value="InterPro"/>
</dbReference>
<evidence type="ECO:0000256" key="3">
    <source>
        <dbReference type="ARBA" id="ARBA00022553"/>
    </source>
</evidence>
<accession>A0A2I4AJY4</accession>
<evidence type="ECO:0000256" key="5">
    <source>
        <dbReference type="ARBA" id="ARBA00023125"/>
    </source>
</evidence>
<organism evidence="12 13">
    <name type="scientific">Austrofundulus limnaeus</name>
    <name type="common">Annual killifish</name>
    <dbReference type="NCBI Taxonomy" id="52670"/>
    <lineage>
        <taxon>Eukaryota</taxon>
        <taxon>Metazoa</taxon>
        <taxon>Chordata</taxon>
        <taxon>Craniata</taxon>
        <taxon>Vertebrata</taxon>
        <taxon>Euteleostomi</taxon>
        <taxon>Actinopterygii</taxon>
        <taxon>Neopterygii</taxon>
        <taxon>Teleostei</taxon>
        <taxon>Neoteleostei</taxon>
        <taxon>Acanthomorphata</taxon>
        <taxon>Ovalentaria</taxon>
        <taxon>Atherinomorphae</taxon>
        <taxon>Cyprinodontiformes</taxon>
        <taxon>Rivulidae</taxon>
        <taxon>Austrofundulus</taxon>
    </lineage>
</organism>
<dbReference type="Gene3D" id="1.10.10.10">
    <property type="entry name" value="Winged helix-like DNA-binding domain superfamily/Winged helix DNA-binding domain"/>
    <property type="match status" value="1"/>
</dbReference>
<keyword evidence="7" id="KW-0804">Transcription</keyword>
<dbReference type="RefSeq" id="XP_013855798.1">
    <property type="nucleotide sequence ID" value="XM_014000344.1"/>
</dbReference>
<name>A0A2I4AJY4_AUSLI</name>
<dbReference type="SUPFAM" id="SSF46785">
    <property type="entry name" value="Winged helix' DNA-binding domain"/>
    <property type="match status" value="1"/>
</dbReference>
<evidence type="ECO:0000256" key="7">
    <source>
        <dbReference type="ARBA" id="ARBA00023163"/>
    </source>
</evidence>
<dbReference type="FunFam" id="1.10.10.10:FF:000066">
    <property type="entry name" value="ETS-related transcription factor Elf-2 isoform X1"/>
    <property type="match status" value="1"/>
</dbReference>
<keyword evidence="12" id="KW-1185">Reference proteome</keyword>
<dbReference type="PROSITE" id="PS00346">
    <property type="entry name" value="ETS_DOMAIN_2"/>
    <property type="match status" value="1"/>
</dbReference>
<evidence type="ECO:0000313" key="12">
    <source>
        <dbReference type="Proteomes" id="UP000192220"/>
    </source>
</evidence>
<dbReference type="InterPro" id="IPR000418">
    <property type="entry name" value="Ets_dom"/>
</dbReference>
<gene>
    <name evidence="13" type="primary">LOC106511586</name>
</gene>
<dbReference type="GO" id="GO:0030154">
    <property type="term" value="P:cell differentiation"/>
    <property type="evidence" value="ECO:0007669"/>
    <property type="project" value="TreeGrafter"/>
</dbReference>
<evidence type="ECO:0000259" key="11">
    <source>
        <dbReference type="PROSITE" id="PS50061"/>
    </source>
</evidence>
<dbReference type="PANTHER" id="PTHR11849">
    <property type="entry name" value="ETS"/>
    <property type="match status" value="1"/>
</dbReference>
<keyword evidence="8 9" id="KW-0539">Nucleus</keyword>
<evidence type="ECO:0000313" key="13">
    <source>
        <dbReference type="RefSeq" id="XP_013855798.1"/>
    </source>
</evidence>
<dbReference type="PRINTS" id="PR00454">
    <property type="entry name" value="ETSDOMAIN"/>
</dbReference>
<dbReference type="PROSITE" id="PS00345">
    <property type="entry name" value="ETS_DOMAIN_1"/>
    <property type="match status" value="1"/>
</dbReference>
<evidence type="ECO:0000256" key="4">
    <source>
        <dbReference type="ARBA" id="ARBA00023015"/>
    </source>
</evidence>
<dbReference type="Pfam" id="PF00178">
    <property type="entry name" value="Ets"/>
    <property type="match status" value="1"/>
</dbReference>
<evidence type="ECO:0000256" key="8">
    <source>
        <dbReference type="ARBA" id="ARBA00023242"/>
    </source>
</evidence>
<dbReference type="PROSITE" id="PS50061">
    <property type="entry name" value="ETS_DOMAIN_3"/>
    <property type="match status" value="1"/>
</dbReference>
<dbReference type="GO" id="GO:0045893">
    <property type="term" value="P:positive regulation of DNA-templated transcription"/>
    <property type="evidence" value="ECO:0007669"/>
    <property type="project" value="UniProtKB-ARBA"/>
</dbReference>
<dbReference type="InterPro" id="IPR046328">
    <property type="entry name" value="ETS_fam"/>
</dbReference>
<keyword evidence="5 9" id="KW-0238">DNA-binding</keyword>
<feature type="compositionally biased region" description="Basic residues" evidence="10">
    <location>
        <begin position="31"/>
        <end position="41"/>
    </location>
</feature>
<dbReference type="OrthoDB" id="8196042at2759"/>
<dbReference type="GO" id="GO:0005634">
    <property type="term" value="C:nucleus"/>
    <property type="evidence" value="ECO:0007669"/>
    <property type="project" value="UniProtKB-SubCell"/>
</dbReference>
<evidence type="ECO:0000256" key="6">
    <source>
        <dbReference type="ARBA" id="ARBA00023159"/>
    </source>
</evidence>
<feature type="region of interest" description="Disordered" evidence="10">
    <location>
        <begin position="23"/>
        <end position="59"/>
    </location>
</feature>
<dbReference type="InParanoid" id="A0A2I4AJY4"/>
<dbReference type="STRING" id="52670.A0A2I4AJY4"/>
<evidence type="ECO:0000256" key="1">
    <source>
        <dbReference type="ARBA" id="ARBA00004123"/>
    </source>
</evidence>
<dbReference type="PANTHER" id="PTHR11849:SF10">
    <property type="entry name" value="ETS-RELATED TRANSCRIPTION FACTOR ELF-2"/>
    <property type="match status" value="1"/>
</dbReference>
<comment type="subcellular location">
    <subcellularLocation>
        <location evidence="1 9">Nucleus</location>
    </subcellularLocation>
</comment>
<feature type="non-terminal residue" evidence="13">
    <location>
        <position position="259"/>
    </location>
</feature>
<dbReference type="GO" id="GO:0000981">
    <property type="term" value="F:DNA-binding transcription factor activity, RNA polymerase II-specific"/>
    <property type="evidence" value="ECO:0007669"/>
    <property type="project" value="TreeGrafter"/>
</dbReference>
<evidence type="ECO:0000256" key="2">
    <source>
        <dbReference type="ARBA" id="ARBA00005562"/>
    </source>
</evidence>
<feature type="domain" description="ETS" evidence="11">
    <location>
        <begin position="67"/>
        <end position="149"/>
    </location>
</feature>
<keyword evidence="3" id="KW-0597">Phosphoprotein</keyword>